<comment type="caution">
    <text evidence="1">The sequence shown here is derived from an EMBL/GenBank/DDBJ whole genome shotgun (WGS) entry which is preliminary data.</text>
</comment>
<proteinExistence type="predicted"/>
<dbReference type="Proteomes" id="UP001642360">
    <property type="component" value="Unassembled WGS sequence"/>
</dbReference>
<protein>
    <submittedName>
        <fullName evidence="1">Uncharacterized protein</fullName>
    </submittedName>
</protein>
<organism evidence="1 2">
    <name type="scientific">Ilex paraguariensis</name>
    <name type="common">yerba mate</name>
    <dbReference type="NCBI Taxonomy" id="185542"/>
    <lineage>
        <taxon>Eukaryota</taxon>
        <taxon>Viridiplantae</taxon>
        <taxon>Streptophyta</taxon>
        <taxon>Embryophyta</taxon>
        <taxon>Tracheophyta</taxon>
        <taxon>Spermatophyta</taxon>
        <taxon>Magnoliopsida</taxon>
        <taxon>eudicotyledons</taxon>
        <taxon>Gunneridae</taxon>
        <taxon>Pentapetalae</taxon>
        <taxon>asterids</taxon>
        <taxon>campanulids</taxon>
        <taxon>Aquifoliales</taxon>
        <taxon>Aquifoliaceae</taxon>
        <taxon>Ilex</taxon>
    </lineage>
</organism>
<gene>
    <name evidence="1" type="ORF">ILEXP_LOCUS18904</name>
</gene>
<dbReference type="AlphaFoldDB" id="A0ABC8S0H9"/>
<evidence type="ECO:0000313" key="2">
    <source>
        <dbReference type="Proteomes" id="UP001642360"/>
    </source>
</evidence>
<evidence type="ECO:0000313" key="1">
    <source>
        <dbReference type="EMBL" id="CAK9150751.1"/>
    </source>
</evidence>
<dbReference type="EMBL" id="CAUOFW020002058">
    <property type="protein sequence ID" value="CAK9150751.1"/>
    <property type="molecule type" value="Genomic_DNA"/>
</dbReference>
<sequence>MTQDHTPWQCLWSTLVVSASDLHCYRHFKAIGKLDERSTPRHELIFKILIIEIETLRMNYNFGAKFKGQKLSFYLIEPMVLLRDDSIVSKSFLFLWHILAK</sequence>
<accession>A0ABC8S0H9</accession>
<name>A0ABC8S0H9_9AQUA</name>
<reference evidence="1 2" key="1">
    <citation type="submission" date="2024-02" db="EMBL/GenBank/DDBJ databases">
        <authorList>
            <person name="Vignale AGUSTIN F."/>
            <person name="Sosa J E."/>
            <person name="Modenutti C."/>
        </authorList>
    </citation>
    <scope>NUCLEOTIDE SEQUENCE [LARGE SCALE GENOMIC DNA]</scope>
</reference>
<keyword evidence="2" id="KW-1185">Reference proteome</keyword>